<name>A0A2R6Y5A7_9BACL</name>
<reference evidence="2" key="1">
    <citation type="journal article" date="2018" name="Sci. Rep.">
        <title>Lignite coal burning seam in the remote Altai Mountains harbors a hydrogen-driven thermophilic microbial community.</title>
        <authorList>
            <person name="Kadnikov V.V."/>
            <person name="Mardanov A.V."/>
            <person name="Ivasenko D.A."/>
            <person name="Antsiferov D.V."/>
            <person name="Beletsky A.V."/>
            <person name="Karnachuk O.V."/>
            <person name="Ravin N.V."/>
        </authorList>
    </citation>
    <scope>NUCLEOTIDE SEQUENCE [LARGE SCALE GENOMIC DNA]</scope>
</reference>
<protein>
    <submittedName>
        <fullName evidence="1">Glycosyltransferase</fullName>
    </submittedName>
</protein>
<keyword evidence="1" id="KW-0808">Transferase</keyword>
<dbReference type="Proteomes" id="UP000244338">
    <property type="component" value="Unassembled WGS sequence"/>
</dbReference>
<dbReference type="AlphaFoldDB" id="A0A2R6Y5A7"/>
<organism evidence="1 2">
    <name type="scientific">Candidatus Carbonibacillus altaicus</name>
    <dbReference type="NCBI Taxonomy" id="2163959"/>
    <lineage>
        <taxon>Bacteria</taxon>
        <taxon>Bacillati</taxon>
        <taxon>Bacillota</taxon>
        <taxon>Bacilli</taxon>
        <taxon>Bacillales</taxon>
        <taxon>Candidatus Carbonibacillus</taxon>
    </lineage>
</organism>
<dbReference type="EMBL" id="PEBX01000002">
    <property type="protein sequence ID" value="PTQ57844.1"/>
    <property type="molecule type" value="Genomic_DNA"/>
</dbReference>
<sequence>MVKIEQNVPAKTRSRVKNAREWRVSFKHLMRLTDDVGLLEHAHYFLPRRKEGYTTDDNARALQTVLYWSERIPDTPLKRELLRLSEVYLSFLAWAIRDDGRFHNNFSYNREKEPEHLSDDCDGRAIYALVLAQKLMPHPEHRRLAGDLLRRALPHAQQFKALRGTAYALSAVVQLLQDEDVFSVSEKNVLRTLLRQLTARLLDAYAHENDRRWRWFESELTYSNALLPWSLWQVVKLTGDKKVRSVAEESLGFLQGVMLEGDPPYVRPIGNRGWGTRKGIATWDQQPIDVYKLAISALAAYEATGDVAYLRLIERARAWFYGHNALSVMMIDPEEGAAFDGLTPEGPNENAGAEALISYLMSEYIYWRALQVEGEAPSVTVCGAHTLCVTSRVKAAQTLAR</sequence>
<dbReference type="GO" id="GO:0005975">
    <property type="term" value="P:carbohydrate metabolic process"/>
    <property type="evidence" value="ECO:0007669"/>
    <property type="project" value="InterPro"/>
</dbReference>
<comment type="caution">
    <text evidence="1">The sequence shown here is derived from an EMBL/GenBank/DDBJ whole genome shotgun (WGS) entry which is preliminary data.</text>
</comment>
<dbReference type="InterPro" id="IPR008928">
    <property type="entry name" value="6-hairpin_glycosidase_sf"/>
</dbReference>
<dbReference type="SUPFAM" id="SSF48208">
    <property type="entry name" value="Six-hairpin glycosidases"/>
    <property type="match status" value="1"/>
</dbReference>
<dbReference type="GO" id="GO:0016740">
    <property type="term" value="F:transferase activity"/>
    <property type="evidence" value="ECO:0007669"/>
    <property type="project" value="UniProtKB-KW"/>
</dbReference>
<accession>A0A2R6Y5A7</accession>
<proteinExistence type="predicted"/>
<evidence type="ECO:0000313" key="1">
    <source>
        <dbReference type="EMBL" id="PTQ57844.1"/>
    </source>
</evidence>
<evidence type="ECO:0000313" key="2">
    <source>
        <dbReference type="Proteomes" id="UP000244338"/>
    </source>
</evidence>
<gene>
    <name evidence="1" type="ORF">BSOLF_0706</name>
</gene>